<dbReference type="PANTHER" id="PTHR40278">
    <property type="entry name" value="DNA UTILIZATION PROTEIN HOFN"/>
    <property type="match status" value="1"/>
</dbReference>
<comment type="caution">
    <text evidence="2">The sequence shown here is derived from an EMBL/GenBank/DDBJ whole genome shotgun (WGS) entry which is preliminary data.</text>
</comment>
<dbReference type="EMBL" id="JAESWC010000012">
    <property type="protein sequence ID" value="MBL4937196.1"/>
    <property type="molecule type" value="Genomic_DNA"/>
</dbReference>
<evidence type="ECO:0000313" key="2">
    <source>
        <dbReference type="EMBL" id="MBL4937196.1"/>
    </source>
</evidence>
<accession>A0ABS1TD83</accession>
<keyword evidence="3" id="KW-1185">Reference proteome</keyword>
<evidence type="ECO:0000313" key="3">
    <source>
        <dbReference type="Proteomes" id="UP000632377"/>
    </source>
</evidence>
<keyword evidence="1" id="KW-0812">Transmembrane</keyword>
<sequence>MRELNLIPYTIKAEREKKLRIKNYVSLAVILICLLFICVYIPKLESNRLKNKEMNLSQQISLSSKVIQDNKKVNSEISQINDYDKKIVSLSKQRVLVSDRIKELQSFMPKDVVLTNLNFTKNVITINGVTANFNSIAEFAANLKGTQSLKNSNIVNINNSAGNSSSKYSFTINISY</sequence>
<dbReference type="InterPro" id="IPR007813">
    <property type="entry name" value="PilN"/>
</dbReference>
<proteinExistence type="predicted"/>
<feature type="transmembrane region" description="Helical" evidence="1">
    <location>
        <begin position="21"/>
        <end position="42"/>
    </location>
</feature>
<name>A0ABS1TD83_9CLOT</name>
<evidence type="ECO:0000256" key="1">
    <source>
        <dbReference type="SAM" id="Phobius"/>
    </source>
</evidence>
<dbReference type="RefSeq" id="WP_202749948.1">
    <property type="nucleotide sequence ID" value="NZ_JAESWC010000012.1"/>
</dbReference>
<protein>
    <submittedName>
        <fullName evidence="2">PilN domain-containing protein</fullName>
    </submittedName>
</protein>
<dbReference type="PANTHER" id="PTHR40278:SF1">
    <property type="entry name" value="DNA UTILIZATION PROTEIN HOFN"/>
    <property type="match status" value="1"/>
</dbReference>
<dbReference type="InterPro" id="IPR052534">
    <property type="entry name" value="Extracell_DNA_Util/SecSys_Comp"/>
</dbReference>
<dbReference type="Pfam" id="PF05137">
    <property type="entry name" value="PilN"/>
    <property type="match status" value="1"/>
</dbReference>
<dbReference type="Proteomes" id="UP000632377">
    <property type="component" value="Unassembled WGS sequence"/>
</dbReference>
<gene>
    <name evidence="2" type="ORF">JK636_15825</name>
</gene>
<reference evidence="2 3" key="1">
    <citation type="submission" date="2021-01" db="EMBL/GenBank/DDBJ databases">
        <title>Genome public.</title>
        <authorList>
            <person name="Liu C."/>
            <person name="Sun Q."/>
        </authorList>
    </citation>
    <scope>NUCLEOTIDE SEQUENCE [LARGE SCALE GENOMIC DNA]</scope>
    <source>
        <strain evidence="2 3">YIM B02515</strain>
    </source>
</reference>
<keyword evidence="1" id="KW-1133">Transmembrane helix</keyword>
<keyword evidence="1" id="KW-0472">Membrane</keyword>
<organism evidence="2 3">
    <name type="scientific">Clostridium rhizosphaerae</name>
    <dbReference type="NCBI Taxonomy" id="2803861"/>
    <lineage>
        <taxon>Bacteria</taxon>
        <taxon>Bacillati</taxon>
        <taxon>Bacillota</taxon>
        <taxon>Clostridia</taxon>
        <taxon>Eubacteriales</taxon>
        <taxon>Clostridiaceae</taxon>
        <taxon>Clostridium</taxon>
    </lineage>
</organism>